<keyword evidence="1" id="KW-0732">Signal</keyword>
<protein>
    <recommendedName>
        <fullName evidence="4">Lipoprotein</fullName>
    </recommendedName>
</protein>
<evidence type="ECO:0000313" key="2">
    <source>
        <dbReference type="EMBL" id="GAA0203075.1"/>
    </source>
</evidence>
<feature type="signal peptide" evidence="1">
    <location>
        <begin position="1"/>
        <end position="21"/>
    </location>
</feature>
<keyword evidence="3" id="KW-1185">Reference proteome</keyword>
<comment type="caution">
    <text evidence="2">The sequence shown here is derived from an EMBL/GenBank/DDBJ whole genome shotgun (WGS) entry which is preliminary data.</text>
</comment>
<name>A0ABN0SVY4_9FIRM</name>
<sequence>MKRILFLCVAIFLLCQTAALAHTMTRDEMYVGGVGRGCSLGYVASVYGEPADKKEFRGDGIRSVTYIYSPTFSITAVGGAQDVQPESDLRVNGFSCKDAYLKTPSGLAVRMPYSAVVAKFGEATMTKVDQDGRKMYIYDVYHGIQEMVFYVDANEVITEIRAGTEI</sequence>
<evidence type="ECO:0008006" key="4">
    <source>
        <dbReference type="Google" id="ProtNLM"/>
    </source>
</evidence>
<evidence type="ECO:0000313" key="3">
    <source>
        <dbReference type="Proteomes" id="UP001500399"/>
    </source>
</evidence>
<dbReference type="RefSeq" id="WP_304987705.1">
    <property type="nucleotide sequence ID" value="NZ_BAAACR010000002.1"/>
</dbReference>
<accession>A0ABN0SVY4</accession>
<proteinExistence type="predicted"/>
<evidence type="ECO:0000256" key="1">
    <source>
        <dbReference type="SAM" id="SignalP"/>
    </source>
</evidence>
<dbReference type="EMBL" id="BAAACR010000002">
    <property type="protein sequence ID" value="GAA0203075.1"/>
    <property type="molecule type" value="Genomic_DNA"/>
</dbReference>
<feature type="chain" id="PRO_5045232422" description="Lipoprotein" evidence="1">
    <location>
        <begin position="22"/>
        <end position="166"/>
    </location>
</feature>
<dbReference type="Proteomes" id="UP001500399">
    <property type="component" value="Unassembled WGS sequence"/>
</dbReference>
<organism evidence="2 3">
    <name type="scientific">Selenomonas dianae</name>
    <dbReference type="NCBI Taxonomy" id="135079"/>
    <lineage>
        <taxon>Bacteria</taxon>
        <taxon>Bacillati</taxon>
        <taxon>Bacillota</taxon>
        <taxon>Negativicutes</taxon>
        <taxon>Selenomonadales</taxon>
        <taxon>Selenomonadaceae</taxon>
        <taxon>Selenomonas</taxon>
    </lineage>
</organism>
<gene>
    <name evidence="2" type="ORF">GCM10008919_03020</name>
</gene>
<reference evidence="2 3" key="1">
    <citation type="journal article" date="2019" name="Int. J. Syst. Evol. Microbiol.">
        <title>The Global Catalogue of Microorganisms (GCM) 10K type strain sequencing project: providing services to taxonomists for standard genome sequencing and annotation.</title>
        <authorList>
            <consortium name="The Broad Institute Genomics Platform"/>
            <consortium name="The Broad Institute Genome Sequencing Center for Infectious Disease"/>
            <person name="Wu L."/>
            <person name="Ma J."/>
        </authorList>
    </citation>
    <scope>NUCLEOTIDE SEQUENCE [LARGE SCALE GENOMIC DNA]</scope>
    <source>
        <strain evidence="2 3">JCM 8542</strain>
    </source>
</reference>